<evidence type="ECO:0000256" key="11">
    <source>
        <dbReference type="ARBA" id="ARBA00023014"/>
    </source>
</evidence>
<dbReference type="EMBL" id="QRDP01000004">
    <property type="protein sequence ID" value="RED17671.1"/>
    <property type="molecule type" value="Genomic_DNA"/>
</dbReference>
<keyword evidence="9" id="KW-0378">Hydrolase</keyword>
<evidence type="ECO:0000256" key="9">
    <source>
        <dbReference type="ARBA" id="ARBA00022801"/>
    </source>
</evidence>
<evidence type="ECO:0000256" key="10">
    <source>
        <dbReference type="ARBA" id="ARBA00023004"/>
    </source>
</evidence>
<dbReference type="GO" id="GO:0000701">
    <property type="term" value="F:purine-specific mismatch base pair DNA N-glycosylase activity"/>
    <property type="evidence" value="ECO:0007669"/>
    <property type="project" value="UniProtKB-EC"/>
</dbReference>
<evidence type="ECO:0000256" key="3">
    <source>
        <dbReference type="ARBA" id="ARBA00008343"/>
    </source>
</evidence>
<dbReference type="GO" id="GO:0046872">
    <property type="term" value="F:metal ion binding"/>
    <property type="evidence" value="ECO:0007669"/>
    <property type="project" value="UniProtKB-UniRule"/>
</dbReference>
<dbReference type="GO" id="GO:0032357">
    <property type="term" value="F:oxidized purine DNA binding"/>
    <property type="evidence" value="ECO:0007669"/>
    <property type="project" value="TreeGrafter"/>
</dbReference>
<dbReference type="RefSeq" id="WP_116236913.1">
    <property type="nucleotide sequence ID" value="NZ_QRDP01000004.1"/>
</dbReference>
<dbReference type="CDD" id="cd00056">
    <property type="entry name" value="ENDO3c"/>
    <property type="match status" value="1"/>
</dbReference>
<dbReference type="SMART" id="SM00478">
    <property type="entry name" value="ENDO3c"/>
    <property type="match status" value="1"/>
</dbReference>
<dbReference type="Proteomes" id="UP000256310">
    <property type="component" value="Unassembled WGS sequence"/>
</dbReference>
<comment type="function">
    <text evidence="2">Adenine glycosylase active on G-A mispairs. MutY also corrects error-prone DNA synthesis past GO lesions which are due to the oxidatively damaged form of guanine: 7,8-dihydro-8-oxoguanine (8-oxo-dGTP).</text>
</comment>
<dbReference type="Gene3D" id="1.10.340.30">
    <property type="entry name" value="Hypothetical protein, domain 2"/>
    <property type="match status" value="1"/>
</dbReference>
<evidence type="ECO:0000256" key="8">
    <source>
        <dbReference type="ARBA" id="ARBA00022763"/>
    </source>
</evidence>
<dbReference type="InterPro" id="IPR015797">
    <property type="entry name" value="NUDIX_hydrolase-like_dom_sf"/>
</dbReference>
<dbReference type="PANTHER" id="PTHR42944">
    <property type="entry name" value="ADENINE DNA GLYCOSYLASE"/>
    <property type="match status" value="1"/>
</dbReference>
<dbReference type="EC" id="3.2.2.31" evidence="4 14"/>
<evidence type="ECO:0000256" key="4">
    <source>
        <dbReference type="ARBA" id="ARBA00012045"/>
    </source>
</evidence>
<evidence type="ECO:0000259" key="15">
    <source>
        <dbReference type="SMART" id="SM00478"/>
    </source>
</evidence>
<dbReference type="GO" id="GO:0035485">
    <property type="term" value="F:adenine/guanine mispair binding"/>
    <property type="evidence" value="ECO:0007669"/>
    <property type="project" value="TreeGrafter"/>
</dbReference>
<dbReference type="GO" id="GO:0034039">
    <property type="term" value="F:8-oxo-7,8-dihydroguanine DNA N-glycosylase activity"/>
    <property type="evidence" value="ECO:0007669"/>
    <property type="project" value="TreeGrafter"/>
</dbReference>
<dbReference type="InterPro" id="IPR029119">
    <property type="entry name" value="MutY_C"/>
</dbReference>
<name>A0A3D9FKS8_9SPHN</name>
<keyword evidence="12" id="KW-0234">DNA repair</keyword>
<dbReference type="InterPro" id="IPR005760">
    <property type="entry name" value="A/G_AdeGlyc_MutY"/>
</dbReference>
<evidence type="ECO:0000256" key="6">
    <source>
        <dbReference type="ARBA" id="ARBA00022485"/>
    </source>
</evidence>
<evidence type="ECO:0000313" key="16">
    <source>
        <dbReference type="EMBL" id="RED17671.1"/>
    </source>
</evidence>
<comment type="catalytic activity">
    <reaction evidence="1 14">
        <text>Hydrolyzes free adenine bases from 7,8-dihydro-8-oxoguanine:adenine mismatched double-stranded DNA, leaving an apurinic site.</text>
        <dbReference type="EC" id="3.2.2.31"/>
    </reaction>
</comment>
<keyword evidence="7" id="KW-0479">Metal-binding</keyword>
<evidence type="ECO:0000256" key="12">
    <source>
        <dbReference type="ARBA" id="ARBA00023204"/>
    </source>
</evidence>
<dbReference type="InterPro" id="IPR044298">
    <property type="entry name" value="MIG/MutY"/>
</dbReference>
<proteinExistence type="inferred from homology"/>
<evidence type="ECO:0000256" key="7">
    <source>
        <dbReference type="ARBA" id="ARBA00022723"/>
    </source>
</evidence>
<dbReference type="SUPFAM" id="SSF48150">
    <property type="entry name" value="DNA-glycosylase"/>
    <property type="match status" value="1"/>
</dbReference>
<comment type="caution">
    <text evidence="16">The sequence shown here is derived from an EMBL/GenBank/DDBJ whole genome shotgun (WGS) entry which is preliminary data.</text>
</comment>
<dbReference type="SUPFAM" id="SSF55811">
    <property type="entry name" value="Nudix"/>
    <property type="match status" value="1"/>
</dbReference>
<keyword evidence="6" id="KW-0004">4Fe-4S</keyword>
<comment type="cofactor">
    <cofactor evidence="14">
        <name>[4Fe-4S] cluster</name>
        <dbReference type="ChEBI" id="CHEBI:49883"/>
    </cofactor>
    <text evidence="14">Binds 1 [4Fe-4S] cluster.</text>
</comment>
<evidence type="ECO:0000256" key="2">
    <source>
        <dbReference type="ARBA" id="ARBA00002933"/>
    </source>
</evidence>
<keyword evidence="17" id="KW-1185">Reference proteome</keyword>
<dbReference type="FunFam" id="1.10.340.30:FF:000002">
    <property type="entry name" value="Adenine DNA glycosylase"/>
    <property type="match status" value="1"/>
</dbReference>
<protein>
    <recommendedName>
        <fullName evidence="5 14">Adenine DNA glycosylase</fullName>
        <ecNumber evidence="4 14">3.2.2.31</ecNumber>
    </recommendedName>
</protein>
<dbReference type="Pfam" id="PF14815">
    <property type="entry name" value="NUDIX_4"/>
    <property type="match status" value="1"/>
</dbReference>
<dbReference type="InterPro" id="IPR023170">
    <property type="entry name" value="HhH_base_excis_C"/>
</dbReference>
<keyword evidence="13 14" id="KW-0326">Glycosidase</keyword>
<dbReference type="Pfam" id="PF00730">
    <property type="entry name" value="HhH-GPD"/>
    <property type="match status" value="1"/>
</dbReference>
<organism evidence="16 17">
    <name type="scientific">Parasphingopyxis lamellibrachiae</name>
    <dbReference type="NCBI Taxonomy" id="680125"/>
    <lineage>
        <taxon>Bacteria</taxon>
        <taxon>Pseudomonadati</taxon>
        <taxon>Pseudomonadota</taxon>
        <taxon>Alphaproteobacteria</taxon>
        <taxon>Sphingomonadales</taxon>
        <taxon>Sphingomonadaceae</taxon>
        <taxon>Parasphingopyxis</taxon>
    </lineage>
</organism>
<gene>
    <name evidence="16" type="ORF">DFR46_2722</name>
</gene>
<dbReference type="InterPro" id="IPR003265">
    <property type="entry name" value="HhH-GPD_domain"/>
</dbReference>
<keyword evidence="8 14" id="KW-0227">DNA damage</keyword>
<dbReference type="InterPro" id="IPR011257">
    <property type="entry name" value="DNA_glycosylase"/>
</dbReference>
<keyword evidence="10 14" id="KW-0408">Iron</keyword>
<dbReference type="CDD" id="cd03431">
    <property type="entry name" value="NUDIX_DNA_Glycosylase_C-MutY"/>
    <property type="match status" value="1"/>
</dbReference>
<evidence type="ECO:0000256" key="1">
    <source>
        <dbReference type="ARBA" id="ARBA00000843"/>
    </source>
</evidence>
<dbReference type="NCBIfam" id="TIGR01084">
    <property type="entry name" value="mutY"/>
    <property type="match status" value="1"/>
</dbReference>
<dbReference type="GO" id="GO:0006284">
    <property type="term" value="P:base-excision repair"/>
    <property type="evidence" value="ECO:0007669"/>
    <property type="project" value="UniProtKB-UniRule"/>
</dbReference>
<dbReference type="OrthoDB" id="9802365at2"/>
<accession>A0A3D9FKS8</accession>
<keyword evidence="11" id="KW-0411">Iron-sulfur</keyword>
<evidence type="ECO:0000256" key="5">
    <source>
        <dbReference type="ARBA" id="ARBA00022023"/>
    </source>
</evidence>
<dbReference type="GO" id="GO:0051539">
    <property type="term" value="F:4 iron, 4 sulfur cluster binding"/>
    <property type="evidence" value="ECO:0007669"/>
    <property type="project" value="UniProtKB-UniRule"/>
</dbReference>
<sequence>MAEKPLSDGLLRWYRSHARALPWRAPPGKKPPDPYRVWLSEIMLQQTTVAAAKPYFATFTERWPTVEALAATASEDIMAAWAGLGYYARARNLHACARAIVADHGGQFPSTETELRTLPGIGAYTGAAIAAIGFGEPATVVDANVERVIARLYAIETPLPGARPEIRKMAELLTPEDHAGDFAQAMMDLGATICSARAPDCTRCPLQNRCRAARTEDPGKFPFKAPKKTKPVRRGTAYWLERDEAVLLVRHPERGMLGGMRALPSHGWREPAADPVETPGDIDWIRYGTVRHVFTHFALELDVVGGHVLTDEAPEGEWWPIAMIEEAGLPTLFAKAVTLVAAYRENDP</sequence>
<evidence type="ECO:0000256" key="13">
    <source>
        <dbReference type="ARBA" id="ARBA00023295"/>
    </source>
</evidence>
<evidence type="ECO:0000256" key="14">
    <source>
        <dbReference type="RuleBase" id="RU365096"/>
    </source>
</evidence>
<dbReference type="Gene3D" id="3.90.79.10">
    <property type="entry name" value="Nucleoside Triphosphate Pyrophosphohydrolase"/>
    <property type="match status" value="1"/>
</dbReference>
<comment type="similarity">
    <text evidence="3 14">Belongs to the Nth/MutY family.</text>
</comment>
<dbReference type="AlphaFoldDB" id="A0A3D9FKS8"/>
<evidence type="ECO:0000313" key="17">
    <source>
        <dbReference type="Proteomes" id="UP000256310"/>
    </source>
</evidence>
<dbReference type="GO" id="GO:0006298">
    <property type="term" value="P:mismatch repair"/>
    <property type="evidence" value="ECO:0007669"/>
    <property type="project" value="TreeGrafter"/>
</dbReference>
<dbReference type="PANTHER" id="PTHR42944:SF1">
    <property type="entry name" value="ADENINE DNA GLYCOSYLASE"/>
    <property type="match status" value="1"/>
</dbReference>
<dbReference type="PROSITE" id="PS01155">
    <property type="entry name" value="ENDONUCLEASE_III_2"/>
    <property type="match status" value="1"/>
</dbReference>
<dbReference type="InterPro" id="IPR004036">
    <property type="entry name" value="Endonuclease-III-like_CS2"/>
</dbReference>
<feature type="domain" description="HhH-GPD" evidence="15">
    <location>
        <begin position="43"/>
        <end position="192"/>
    </location>
</feature>
<dbReference type="Gene3D" id="1.10.1670.10">
    <property type="entry name" value="Helix-hairpin-Helix base-excision DNA repair enzymes (C-terminal)"/>
    <property type="match status" value="1"/>
</dbReference>
<reference evidence="16 17" key="1">
    <citation type="submission" date="2018-07" db="EMBL/GenBank/DDBJ databases">
        <title>Genomic Encyclopedia of Type Strains, Phase IV (KMG-IV): sequencing the most valuable type-strain genomes for metagenomic binning, comparative biology and taxonomic classification.</title>
        <authorList>
            <person name="Goeker M."/>
        </authorList>
    </citation>
    <scope>NUCLEOTIDE SEQUENCE [LARGE SCALE GENOMIC DNA]</scope>
    <source>
        <strain evidence="16 17">DSM 26725</strain>
    </source>
</reference>